<accession>A0AAV5KCU1</accession>
<reference evidence="1 2" key="1">
    <citation type="journal article" date="2021" name="Commun. Biol.">
        <title>The genome of Shorea leprosula (Dipterocarpaceae) highlights the ecological relevance of drought in aseasonal tropical rainforests.</title>
        <authorList>
            <person name="Ng K.K.S."/>
            <person name="Kobayashi M.J."/>
            <person name="Fawcett J.A."/>
            <person name="Hatakeyama M."/>
            <person name="Paape T."/>
            <person name="Ng C.H."/>
            <person name="Ang C.C."/>
            <person name="Tnah L.H."/>
            <person name="Lee C.T."/>
            <person name="Nishiyama T."/>
            <person name="Sese J."/>
            <person name="O'Brien M.J."/>
            <person name="Copetti D."/>
            <person name="Mohd Noor M.I."/>
            <person name="Ong R.C."/>
            <person name="Putra M."/>
            <person name="Sireger I.Z."/>
            <person name="Indrioko S."/>
            <person name="Kosugi Y."/>
            <person name="Izuno A."/>
            <person name="Isagi Y."/>
            <person name="Lee S.L."/>
            <person name="Shimizu K.K."/>
        </authorList>
    </citation>
    <scope>NUCLEOTIDE SEQUENCE [LARGE SCALE GENOMIC DNA]</scope>
    <source>
        <strain evidence="1">214</strain>
    </source>
</reference>
<keyword evidence="2" id="KW-1185">Reference proteome</keyword>
<organism evidence="1 2">
    <name type="scientific">Rubroshorea leprosula</name>
    <dbReference type="NCBI Taxonomy" id="152421"/>
    <lineage>
        <taxon>Eukaryota</taxon>
        <taxon>Viridiplantae</taxon>
        <taxon>Streptophyta</taxon>
        <taxon>Embryophyta</taxon>
        <taxon>Tracheophyta</taxon>
        <taxon>Spermatophyta</taxon>
        <taxon>Magnoliopsida</taxon>
        <taxon>eudicotyledons</taxon>
        <taxon>Gunneridae</taxon>
        <taxon>Pentapetalae</taxon>
        <taxon>rosids</taxon>
        <taxon>malvids</taxon>
        <taxon>Malvales</taxon>
        <taxon>Dipterocarpaceae</taxon>
        <taxon>Rubroshorea</taxon>
    </lineage>
</organism>
<comment type="caution">
    <text evidence="1">The sequence shown here is derived from an EMBL/GenBank/DDBJ whole genome shotgun (WGS) entry which is preliminary data.</text>
</comment>
<evidence type="ECO:0000313" key="1">
    <source>
        <dbReference type="EMBL" id="GKV22394.1"/>
    </source>
</evidence>
<sequence length="60" mass="7236">MVLRLLNQVYMCESWIHARPKPSWEMRISSAGHTWPEDENVDIRQAPSRITCFFYVFYND</sequence>
<evidence type="ECO:0000313" key="2">
    <source>
        <dbReference type="Proteomes" id="UP001054252"/>
    </source>
</evidence>
<dbReference type="AlphaFoldDB" id="A0AAV5KCU1"/>
<dbReference type="Proteomes" id="UP001054252">
    <property type="component" value="Unassembled WGS sequence"/>
</dbReference>
<protein>
    <submittedName>
        <fullName evidence="1">Uncharacterized protein</fullName>
    </submittedName>
</protein>
<dbReference type="EMBL" id="BPVZ01000060">
    <property type="protein sequence ID" value="GKV22394.1"/>
    <property type="molecule type" value="Genomic_DNA"/>
</dbReference>
<name>A0AAV5KCU1_9ROSI</name>
<gene>
    <name evidence="1" type="ORF">SLEP1_g32272</name>
</gene>
<proteinExistence type="predicted"/>